<feature type="domain" description="DM10" evidence="7">
    <location>
        <begin position="168"/>
        <end position="212"/>
    </location>
</feature>
<proteinExistence type="predicted"/>
<dbReference type="EMBL" id="JARAFO010000013">
    <property type="protein sequence ID" value="MDE1452077.1"/>
    <property type="molecule type" value="Genomic_DNA"/>
</dbReference>
<dbReference type="GO" id="GO:0005856">
    <property type="term" value="C:cytoskeleton"/>
    <property type="evidence" value="ECO:0007669"/>
    <property type="project" value="UniProtKB-SubCell"/>
</dbReference>
<evidence type="ECO:0000256" key="2">
    <source>
        <dbReference type="ARBA" id="ARBA00004245"/>
    </source>
</evidence>
<accession>A0AAW6K951</accession>
<feature type="transmembrane region" description="Helical" evidence="6">
    <location>
        <begin position="60"/>
        <end position="79"/>
    </location>
</feature>
<evidence type="ECO:0000256" key="3">
    <source>
        <dbReference type="ARBA" id="ARBA00022490"/>
    </source>
</evidence>
<dbReference type="InterPro" id="IPR006602">
    <property type="entry name" value="DM10_dom"/>
</dbReference>
<evidence type="ECO:0000256" key="6">
    <source>
        <dbReference type="SAM" id="Phobius"/>
    </source>
</evidence>
<evidence type="ECO:0000259" key="7">
    <source>
        <dbReference type="PROSITE" id="PS51336"/>
    </source>
</evidence>
<evidence type="ECO:0000256" key="4">
    <source>
        <dbReference type="ARBA" id="ARBA00023212"/>
    </source>
</evidence>
<comment type="caution">
    <text evidence="8">The sequence shown here is derived from an EMBL/GenBank/DDBJ whole genome shotgun (WGS) entry which is preliminary data.</text>
</comment>
<dbReference type="AlphaFoldDB" id="A0AAW6K951"/>
<evidence type="ECO:0000256" key="5">
    <source>
        <dbReference type="ARBA" id="ARBA00023273"/>
    </source>
</evidence>
<dbReference type="PROSITE" id="PS51336">
    <property type="entry name" value="DM10"/>
    <property type="match status" value="1"/>
</dbReference>
<gene>
    <name evidence="8" type="ORF">PVN32_07820</name>
</gene>
<evidence type="ECO:0000256" key="1">
    <source>
        <dbReference type="ARBA" id="ARBA00004138"/>
    </source>
</evidence>
<evidence type="ECO:0000313" key="8">
    <source>
        <dbReference type="EMBL" id="MDE1452077.1"/>
    </source>
</evidence>
<sequence length="212" mass="23879">MWFTTLRASRLQQSSGNKTNAPAFMKLGRFLFGEESVIFIAFITATALFLLKKKIISRMALSGVLCLFAVLAFIFYFAATVNFTSVSLENESIAGLKIGDSVKNDHRFVKSGTGVVEYKAKNMSGVKAEIDKQEKIVLLFNISSAQTVTIAKGIKINDTLQTVVYGKEYKELWFVEGYETGIQYQDKKRDVVLEFYFNDHKVHLIELKKTGN</sequence>
<organism evidence="8 9">
    <name type="scientific">Bacillus paralicheniformis</name>
    <dbReference type="NCBI Taxonomy" id="1648923"/>
    <lineage>
        <taxon>Bacteria</taxon>
        <taxon>Bacillati</taxon>
        <taxon>Bacillota</taxon>
        <taxon>Bacilli</taxon>
        <taxon>Bacillales</taxon>
        <taxon>Bacillaceae</taxon>
        <taxon>Bacillus</taxon>
    </lineage>
</organism>
<keyword evidence="6" id="KW-0472">Membrane</keyword>
<keyword evidence="6" id="KW-0812">Transmembrane</keyword>
<protein>
    <recommendedName>
        <fullName evidence="7">DM10 domain-containing protein</fullName>
    </recommendedName>
</protein>
<evidence type="ECO:0000313" key="9">
    <source>
        <dbReference type="Proteomes" id="UP001216709"/>
    </source>
</evidence>
<comment type="subcellular location">
    <subcellularLocation>
        <location evidence="1">Cell projection</location>
        <location evidence="1">Cilium</location>
    </subcellularLocation>
    <subcellularLocation>
        <location evidence="2">Cytoplasm</location>
        <location evidence="2">Cytoskeleton</location>
    </subcellularLocation>
</comment>
<keyword evidence="4" id="KW-0206">Cytoskeleton</keyword>
<keyword evidence="6" id="KW-1133">Transmembrane helix</keyword>
<keyword evidence="3" id="KW-0963">Cytoplasm</keyword>
<dbReference type="Proteomes" id="UP001216709">
    <property type="component" value="Unassembled WGS sequence"/>
</dbReference>
<name>A0AAW6K951_9BACI</name>
<reference evidence="8" key="1">
    <citation type="submission" date="2022-12" db="EMBL/GenBank/DDBJ databases">
        <title>Draft Genome Sequences of Bacillus licheniformis and Bacillus paralicheniformis strains isolated from Irish skim milk powders.</title>
        <authorList>
            <person name="Lourenco A."/>
            <person name="Li F."/>
            <person name="Geraldine D."/>
            <person name="Tobin J.T."/>
            <person name="Butler F."/>
            <person name="Jordan K."/>
            <person name="Obrien T."/>
        </authorList>
    </citation>
    <scope>NUCLEOTIDE SEQUENCE</scope>
    <source>
        <strain evidence="8">3370</strain>
    </source>
</reference>
<dbReference type="RefSeq" id="WP_186442170.1">
    <property type="nucleotide sequence ID" value="NZ_JARAFO010000013.1"/>
</dbReference>
<keyword evidence="5" id="KW-0966">Cell projection</keyword>
<feature type="transmembrane region" description="Helical" evidence="6">
    <location>
        <begin position="30"/>
        <end position="51"/>
    </location>
</feature>